<dbReference type="RefSeq" id="WP_078698761.1">
    <property type="nucleotide sequence ID" value="NZ_LT796768.1"/>
</dbReference>
<dbReference type="Pfam" id="PF13384">
    <property type="entry name" value="HTH_23"/>
    <property type="match status" value="1"/>
</dbReference>
<dbReference type="OrthoDB" id="9909061at2"/>
<proteinExistence type="predicted"/>
<sequence>MAFRHRREYDETVPQALRAARESYDAASAEYEEAITRARRDWAAALATAIEAGMSYQEIADEVGVSHTSISRAIKQYGSS</sequence>
<dbReference type="InterPro" id="IPR036388">
    <property type="entry name" value="WH-like_DNA-bd_sf"/>
</dbReference>
<gene>
    <name evidence="1" type="ORF">SAMN06295964_0577</name>
</gene>
<protein>
    <submittedName>
        <fullName evidence="1">Helix-turn-helix domain-containing protein</fullName>
    </submittedName>
</protein>
<evidence type="ECO:0000313" key="2">
    <source>
        <dbReference type="Proteomes" id="UP000191040"/>
    </source>
</evidence>
<keyword evidence="2" id="KW-1185">Reference proteome</keyword>
<evidence type="ECO:0000313" key="1">
    <source>
        <dbReference type="EMBL" id="SKB04461.1"/>
    </source>
</evidence>
<dbReference type="EMBL" id="LT796768">
    <property type="protein sequence ID" value="SKB04461.1"/>
    <property type="molecule type" value="Genomic_DNA"/>
</dbReference>
<organism evidence="1 2">
    <name type="scientific">Aeromicrobium choanae</name>
    <dbReference type="NCBI Taxonomy" id="1736691"/>
    <lineage>
        <taxon>Bacteria</taxon>
        <taxon>Bacillati</taxon>
        <taxon>Actinomycetota</taxon>
        <taxon>Actinomycetes</taxon>
        <taxon>Propionibacteriales</taxon>
        <taxon>Nocardioidaceae</taxon>
        <taxon>Aeromicrobium</taxon>
    </lineage>
</organism>
<dbReference type="STRING" id="1736691.SAMN06295964_0577"/>
<accession>A0A1T4YT63</accession>
<dbReference type="AlphaFoldDB" id="A0A1T4YT63"/>
<dbReference type="Gene3D" id="1.10.10.10">
    <property type="entry name" value="Winged helix-like DNA-binding domain superfamily/Winged helix DNA-binding domain"/>
    <property type="match status" value="1"/>
</dbReference>
<dbReference type="Proteomes" id="UP000191040">
    <property type="component" value="Chromosome I"/>
</dbReference>
<reference evidence="2" key="1">
    <citation type="submission" date="2017-02" db="EMBL/GenBank/DDBJ databases">
        <authorList>
            <person name="Varghese N."/>
            <person name="Submissions S."/>
        </authorList>
    </citation>
    <scope>NUCLEOTIDE SEQUENCE [LARGE SCALE GENOMIC DNA]</scope>
    <source>
        <strain evidence="2">9H-4</strain>
    </source>
</reference>
<name>A0A1T4YT63_9ACTN</name>